<protein>
    <submittedName>
        <fullName evidence="1">Uncharacterized protein</fullName>
    </submittedName>
</protein>
<dbReference type="EMBL" id="BSRI01000002">
    <property type="protein sequence ID" value="GLV58041.1"/>
    <property type="molecule type" value="Genomic_DNA"/>
</dbReference>
<evidence type="ECO:0000313" key="2">
    <source>
        <dbReference type="Proteomes" id="UP001344906"/>
    </source>
</evidence>
<accession>A0ABQ6FZW1</accession>
<keyword evidence="2" id="KW-1185">Reference proteome</keyword>
<reference evidence="1 2" key="1">
    <citation type="submission" date="2023-02" db="EMBL/GenBank/DDBJ databases">
        <title>Dictyobacter halimunensis sp. nov., a new member of the class Ktedonobacteria from forest soil in a geothermal area.</title>
        <authorList>
            <person name="Rachmania M.K."/>
            <person name="Ningsih F."/>
            <person name="Sakai Y."/>
            <person name="Yabe S."/>
            <person name="Yokota A."/>
            <person name="Sjamsuridzal W."/>
        </authorList>
    </citation>
    <scope>NUCLEOTIDE SEQUENCE [LARGE SCALE GENOMIC DNA]</scope>
    <source>
        <strain evidence="1 2">S3.2.2.5</strain>
    </source>
</reference>
<organism evidence="1 2">
    <name type="scientific">Dictyobacter halimunensis</name>
    <dbReference type="NCBI Taxonomy" id="3026934"/>
    <lineage>
        <taxon>Bacteria</taxon>
        <taxon>Bacillati</taxon>
        <taxon>Chloroflexota</taxon>
        <taxon>Ktedonobacteria</taxon>
        <taxon>Ktedonobacterales</taxon>
        <taxon>Dictyobacteraceae</taxon>
        <taxon>Dictyobacter</taxon>
    </lineage>
</organism>
<evidence type="ECO:0000313" key="1">
    <source>
        <dbReference type="EMBL" id="GLV58041.1"/>
    </source>
</evidence>
<proteinExistence type="predicted"/>
<sequence>MPQDGSTIFIILAKPFFPTRREIRGISVFSVARPRSEQNKCDISQSKRYACEKPASTRSTTGFT</sequence>
<dbReference type="Proteomes" id="UP001344906">
    <property type="component" value="Unassembled WGS sequence"/>
</dbReference>
<gene>
    <name evidence="1" type="ORF">KDH_48750</name>
</gene>
<comment type="caution">
    <text evidence="1">The sequence shown here is derived from an EMBL/GenBank/DDBJ whole genome shotgun (WGS) entry which is preliminary data.</text>
</comment>
<name>A0ABQ6FZW1_9CHLR</name>